<organism evidence="2 3">
    <name type="scientific">Parerythrobacter lacustris</name>
    <dbReference type="NCBI Taxonomy" id="2969984"/>
    <lineage>
        <taxon>Bacteria</taxon>
        <taxon>Pseudomonadati</taxon>
        <taxon>Pseudomonadota</taxon>
        <taxon>Alphaproteobacteria</taxon>
        <taxon>Sphingomonadales</taxon>
        <taxon>Erythrobacteraceae</taxon>
        <taxon>Parerythrobacter</taxon>
    </lineage>
</organism>
<dbReference type="Pfam" id="PF10135">
    <property type="entry name" value="Rod-binding"/>
    <property type="match status" value="1"/>
</dbReference>
<dbReference type="RefSeq" id="WP_257594527.1">
    <property type="nucleotide sequence ID" value="NZ_JANKHH010000001.1"/>
</dbReference>
<evidence type="ECO:0000313" key="3">
    <source>
        <dbReference type="Proteomes" id="UP001206067"/>
    </source>
</evidence>
<accession>A0ABT1XQ64</accession>
<reference evidence="2 3" key="1">
    <citation type="submission" date="2022-08" db="EMBL/GenBank/DDBJ databases">
        <title>Polyphasic taxonomy analysis of Qipengyuania sp.RS5-5.</title>
        <authorList>
            <person name="Xamxidin M."/>
            <person name="Wu M."/>
        </authorList>
    </citation>
    <scope>NUCLEOTIDE SEQUENCE [LARGE SCALE GENOMIC DNA]</scope>
    <source>
        <strain evidence="2 3">RS5-5</strain>
    </source>
</reference>
<protein>
    <submittedName>
        <fullName evidence="2">Rod-binding protein</fullName>
    </submittedName>
</protein>
<proteinExistence type="predicted"/>
<name>A0ABT1XQ64_9SPHN</name>
<dbReference type="InterPro" id="IPR019301">
    <property type="entry name" value="Flagellar_prot_FlgJ_N"/>
</dbReference>
<dbReference type="Proteomes" id="UP001206067">
    <property type="component" value="Unassembled WGS sequence"/>
</dbReference>
<comment type="caution">
    <text evidence="2">The sequence shown here is derived from an EMBL/GenBank/DDBJ whole genome shotgun (WGS) entry which is preliminary data.</text>
</comment>
<gene>
    <name evidence="2" type="ORF">NSO95_02325</name>
</gene>
<dbReference type="EMBL" id="JANKHH010000001">
    <property type="protein sequence ID" value="MCR2832770.1"/>
    <property type="molecule type" value="Genomic_DNA"/>
</dbReference>
<evidence type="ECO:0000259" key="1">
    <source>
        <dbReference type="Pfam" id="PF10135"/>
    </source>
</evidence>
<keyword evidence="3" id="KW-1185">Reference proteome</keyword>
<evidence type="ECO:0000313" key="2">
    <source>
        <dbReference type="EMBL" id="MCR2832770.1"/>
    </source>
</evidence>
<sequence>MSLAAQAADPREQLRSAAQAFEAIFLRQLLASARATDFGGEPLLGGPGLEQFEAMRDERFADIASQQGMFGLAEAIERQLAAFVGDTP</sequence>
<feature type="domain" description="Flagellar protein FlgJ N-terminal" evidence="1">
    <location>
        <begin position="32"/>
        <end position="79"/>
    </location>
</feature>